<evidence type="ECO:0000313" key="3">
    <source>
        <dbReference type="EMBL" id="KAK2832795.1"/>
    </source>
</evidence>
<comment type="caution">
    <text evidence="3">The sequence shown here is derived from an EMBL/GenBank/DDBJ whole genome shotgun (WGS) entry which is preliminary data.</text>
</comment>
<keyword evidence="1" id="KW-0175">Coiled coil</keyword>
<dbReference type="Proteomes" id="UP001187415">
    <property type="component" value="Unassembled WGS sequence"/>
</dbReference>
<organism evidence="3 4">
    <name type="scientific">Channa striata</name>
    <name type="common">Snakehead murrel</name>
    <name type="synonym">Ophicephalus striatus</name>
    <dbReference type="NCBI Taxonomy" id="64152"/>
    <lineage>
        <taxon>Eukaryota</taxon>
        <taxon>Metazoa</taxon>
        <taxon>Chordata</taxon>
        <taxon>Craniata</taxon>
        <taxon>Vertebrata</taxon>
        <taxon>Euteleostomi</taxon>
        <taxon>Actinopterygii</taxon>
        <taxon>Neopterygii</taxon>
        <taxon>Teleostei</taxon>
        <taxon>Neoteleostei</taxon>
        <taxon>Acanthomorphata</taxon>
        <taxon>Anabantaria</taxon>
        <taxon>Anabantiformes</taxon>
        <taxon>Channoidei</taxon>
        <taxon>Channidae</taxon>
        <taxon>Channa</taxon>
    </lineage>
</organism>
<dbReference type="AlphaFoldDB" id="A0AA88M8K2"/>
<evidence type="ECO:0000256" key="1">
    <source>
        <dbReference type="SAM" id="Coils"/>
    </source>
</evidence>
<feature type="compositionally biased region" description="Basic residues" evidence="2">
    <location>
        <begin position="453"/>
        <end position="462"/>
    </location>
</feature>
<sequence length="462" mass="53611">MAALNEATMQFGKKHDLVTTKKREALVEISVEKAITAKKHLVIVLEEMLQREKLIAEEFRKENEQKSLEVTAISQSAVTELSNLKTEAEKLKSKILDMNSQIHTREGILNEYKGYKNLLIDLMSLEQEIVQVLETVTVPLDQNGTLATSSDGSNYQKKPEEFYSDSWKLLNVMTGLKEYCLSLIENISREEETLIYQREFTDIMSQKLKLAEDKEMMKVNEVRNTAKKVREETVNVKKKIEVHENLMNTEEDMLLQSLEKMVCDLYQTYVNSRPTAINSLKKLSAVECHLTSLLREIDTIDEERLLKLRKDQWNVKKYLLQQENVKREWDKKHERLRKCLERALSERKVITGRKLMPRSMVTKQEVTVSTRDVKQLTPEEIIWQELVAKKYGKAIQVSWKDWLCALEKSRKDKMRETVLPALPEATTEKNRLLTPFSGKPQPPSASLLSSHLPKVKLPHKSK</sequence>
<protein>
    <submittedName>
        <fullName evidence="3">Uncharacterized protein</fullName>
    </submittedName>
</protein>
<reference evidence="3" key="1">
    <citation type="submission" date="2023-07" db="EMBL/GenBank/DDBJ databases">
        <title>Chromosome-level Genome Assembly of Striped Snakehead (Channa striata).</title>
        <authorList>
            <person name="Liu H."/>
        </authorList>
    </citation>
    <scope>NUCLEOTIDE SEQUENCE</scope>
    <source>
        <strain evidence="3">Gz</strain>
        <tissue evidence="3">Muscle</tissue>
    </source>
</reference>
<accession>A0AA88M8K2</accession>
<feature type="region of interest" description="Disordered" evidence="2">
    <location>
        <begin position="421"/>
        <end position="462"/>
    </location>
</feature>
<gene>
    <name evidence="3" type="ORF">Q5P01_016684</name>
</gene>
<feature type="coiled-coil region" evidence="1">
    <location>
        <begin position="74"/>
        <end position="135"/>
    </location>
</feature>
<evidence type="ECO:0000313" key="4">
    <source>
        <dbReference type="Proteomes" id="UP001187415"/>
    </source>
</evidence>
<evidence type="ECO:0000256" key="2">
    <source>
        <dbReference type="SAM" id="MobiDB-lite"/>
    </source>
</evidence>
<name>A0AA88M8K2_CHASR</name>
<dbReference type="EMBL" id="JAUPFM010000013">
    <property type="protein sequence ID" value="KAK2832795.1"/>
    <property type="molecule type" value="Genomic_DNA"/>
</dbReference>
<keyword evidence="4" id="KW-1185">Reference proteome</keyword>
<proteinExistence type="predicted"/>